<keyword evidence="2" id="KW-1133">Transmembrane helix</keyword>
<proteinExistence type="predicted"/>
<dbReference type="PANTHER" id="PTHR33802">
    <property type="entry name" value="SI:CH211-161H7.5-RELATED"/>
    <property type="match status" value="1"/>
</dbReference>
<feature type="transmembrane region" description="Helical" evidence="2">
    <location>
        <begin position="298"/>
        <end position="320"/>
    </location>
</feature>
<feature type="transmembrane region" description="Helical" evidence="2">
    <location>
        <begin position="41"/>
        <end position="61"/>
    </location>
</feature>
<gene>
    <name evidence="4" type="primary">LOC115221323</name>
</gene>
<feature type="transmembrane region" description="Helical" evidence="2">
    <location>
        <begin position="194"/>
        <end position="221"/>
    </location>
</feature>
<dbReference type="PANTHER" id="PTHR33802:SF1">
    <property type="entry name" value="XK-RELATED PROTEIN"/>
    <property type="match status" value="1"/>
</dbReference>
<name>A0A7E6FGU7_9MOLL</name>
<feature type="transmembrane region" description="Helical" evidence="2">
    <location>
        <begin position="93"/>
        <end position="116"/>
    </location>
</feature>
<dbReference type="RefSeq" id="XP_036366976.1">
    <property type="nucleotide sequence ID" value="XM_036511083.1"/>
</dbReference>
<feature type="transmembrane region" description="Helical" evidence="2">
    <location>
        <begin position="157"/>
        <end position="182"/>
    </location>
</feature>
<feature type="transmembrane region" description="Helical" evidence="2">
    <location>
        <begin position="268"/>
        <end position="286"/>
    </location>
</feature>
<feature type="transmembrane region" description="Helical" evidence="2">
    <location>
        <begin position="241"/>
        <end position="261"/>
    </location>
</feature>
<dbReference type="AlphaFoldDB" id="A0A7E6FGU7"/>
<evidence type="ECO:0000313" key="4">
    <source>
        <dbReference type="RefSeq" id="XP_036366976.1"/>
    </source>
</evidence>
<keyword evidence="3" id="KW-1185">Reference proteome</keyword>
<feature type="compositionally biased region" description="Polar residues" evidence="1">
    <location>
        <begin position="12"/>
        <end position="24"/>
    </location>
</feature>
<accession>A0A7E6FGU7</accession>
<organism evidence="3 4">
    <name type="scientific">Octopus sinensis</name>
    <name type="common">East Asian common octopus</name>
    <dbReference type="NCBI Taxonomy" id="2607531"/>
    <lineage>
        <taxon>Eukaryota</taxon>
        <taxon>Metazoa</taxon>
        <taxon>Spiralia</taxon>
        <taxon>Lophotrochozoa</taxon>
        <taxon>Mollusca</taxon>
        <taxon>Cephalopoda</taxon>
        <taxon>Coleoidea</taxon>
        <taxon>Octopodiformes</taxon>
        <taxon>Octopoda</taxon>
        <taxon>Incirrata</taxon>
        <taxon>Octopodidae</taxon>
        <taxon>Octopus</taxon>
    </lineage>
</organism>
<feature type="region of interest" description="Disordered" evidence="1">
    <location>
        <begin position="1"/>
        <end position="24"/>
    </location>
</feature>
<protein>
    <submittedName>
        <fullName evidence="4">Uncharacterized protein LOC115221323 isoform X2</fullName>
    </submittedName>
</protein>
<evidence type="ECO:0000313" key="3">
    <source>
        <dbReference type="Proteomes" id="UP000515154"/>
    </source>
</evidence>
<feature type="transmembrane region" description="Helical" evidence="2">
    <location>
        <begin position="128"/>
        <end position="151"/>
    </location>
</feature>
<dbReference type="Proteomes" id="UP000515154">
    <property type="component" value="Linkage group LG18"/>
</dbReference>
<sequence>MASSPRDIPNARAQTKPNGNNPNLVPSTVASANMEHRPAKIAVIVVTLIIFIVTAVLNAYASEPESSSGIYTTETGNVSDFYPTRLTPAGWTFSIWGFIYFWMILWLVYSIVAIFLKVGNEYVYTSIIFMPCLFFFIYSVNLLLNISWLILFDRKLFIVSLFVALFMFVSAVTCISISCYVLTNNYDLINETKLFVHVWLIRFFVQNGIAFYAAWLLVATHLNLDIAMRYSWKVDPDTCDLTAIIMILVIISTWFLLDVIALDNYTRYLFSEYIVFIVAFCGVVYKQLNTDVYDRIDVLILICLSASGAFFVFKMAILLWRHFRKSSYITY</sequence>
<keyword evidence="2" id="KW-0812">Transmembrane</keyword>
<keyword evidence="2" id="KW-0472">Membrane</keyword>
<evidence type="ECO:0000256" key="1">
    <source>
        <dbReference type="SAM" id="MobiDB-lite"/>
    </source>
</evidence>
<reference evidence="4" key="1">
    <citation type="submission" date="2025-08" db="UniProtKB">
        <authorList>
            <consortium name="RefSeq"/>
        </authorList>
    </citation>
    <scope>IDENTIFICATION</scope>
</reference>
<evidence type="ECO:0000256" key="2">
    <source>
        <dbReference type="SAM" id="Phobius"/>
    </source>
</evidence>